<evidence type="ECO:0000256" key="15">
    <source>
        <dbReference type="ARBA" id="ARBA00033028"/>
    </source>
</evidence>
<keyword evidence="12" id="KW-0143">Chaperone</keyword>
<evidence type="ECO:0000256" key="12">
    <source>
        <dbReference type="ARBA" id="ARBA00023186"/>
    </source>
</evidence>
<evidence type="ECO:0000313" key="17">
    <source>
        <dbReference type="EMBL" id="KVX00579.1"/>
    </source>
</evidence>
<evidence type="ECO:0000256" key="13">
    <source>
        <dbReference type="ARBA" id="ARBA00030948"/>
    </source>
</evidence>
<dbReference type="Pfam" id="PF03280">
    <property type="entry name" value="Lipase_chap"/>
    <property type="match status" value="1"/>
</dbReference>
<dbReference type="AlphaFoldDB" id="A0A119CZ04"/>
<comment type="subcellular location">
    <subcellularLocation>
        <location evidence="2">Cell inner membrane</location>
        <topology evidence="2">Single-pass membrane protein</topology>
        <orientation evidence="2">Periplasmic side</orientation>
    </subcellularLocation>
</comment>
<feature type="transmembrane region" description="Helical" evidence="16">
    <location>
        <begin position="12"/>
        <end position="32"/>
    </location>
</feature>
<proteinExistence type="inferred from homology"/>
<dbReference type="GO" id="GO:0005886">
    <property type="term" value="C:plasma membrane"/>
    <property type="evidence" value="ECO:0007669"/>
    <property type="project" value="UniProtKB-SubCell"/>
</dbReference>
<keyword evidence="11 16" id="KW-0472">Membrane</keyword>
<comment type="caution">
    <text evidence="17">The sequence shown here is derived from an EMBL/GenBank/DDBJ whole genome shotgun (WGS) entry which is preliminary data.</text>
</comment>
<accession>A0A119CZ04</accession>
<evidence type="ECO:0000256" key="8">
    <source>
        <dbReference type="ARBA" id="ARBA00022963"/>
    </source>
</evidence>
<sequence>MKSGFSLSQNPRLWVGILLLTLFIVLFTASLMNKHQYQAELLAYDKLPTVQHNSSLFTPETTEINEPIGTEKLGQPLLLSQALRWDFDDIILQHQDKATSLENRLSTLASKLDLSADAHAKLAALFQRYRNYKIAISSLKDASPAIDGDIDLTMTFDFIEQAHLLQQSYFSELEIDAFFAKDNKYDQQAFERLSIRQDSSLTIEQKTELLAHQISQLDEEERQAITPTLMANDISAYLEGTPKHGEASPPNLITGINAEMSQEVIERVQATQNTNLNWQHKITLYQEYQQQIANLSDTEQQQALAQYQQQQFTLNEQKRLTVFLNHPELIKP</sequence>
<comment type="function">
    <text evidence="1">May be involved in the folding of the extracellular lipase during its passage through the periplasm.</text>
</comment>
<evidence type="ECO:0000256" key="4">
    <source>
        <dbReference type="ARBA" id="ARBA00019692"/>
    </source>
</evidence>
<evidence type="ECO:0000256" key="14">
    <source>
        <dbReference type="ARBA" id="ARBA00031542"/>
    </source>
</evidence>
<gene>
    <name evidence="17" type="ORF">AWJ07_07450</name>
</gene>
<keyword evidence="5" id="KW-1003">Cell membrane</keyword>
<organism evidence="17">
    <name type="scientific">Shewanella frigidimarina</name>
    <dbReference type="NCBI Taxonomy" id="56812"/>
    <lineage>
        <taxon>Bacteria</taxon>
        <taxon>Pseudomonadati</taxon>
        <taxon>Pseudomonadota</taxon>
        <taxon>Gammaproteobacteria</taxon>
        <taxon>Alteromonadales</taxon>
        <taxon>Shewanellaceae</taxon>
        <taxon>Shewanella</taxon>
    </lineage>
</organism>
<evidence type="ECO:0000256" key="5">
    <source>
        <dbReference type="ARBA" id="ARBA00022475"/>
    </source>
</evidence>
<dbReference type="SUPFAM" id="SSF158855">
    <property type="entry name" value="Lipase chaperone-like"/>
    <property type="match status" value="1"/>
</dbReference>
<evidence type="ECO:0000313" key="18">
    <source>
        <dbReference type="Proteomes" id="UP000055702"/>
    </source>
</evidence>
<evidence type="ECO:0000256" key="9">
    <source>
        <dbReference type="ARBA" id="ARBA00022989"/>
    </source>
</evidence>
<keyword evidence="7 16" id="KW-0812">Transmembrane</keyword>
<evidence type="ECO:0000256" key="10">
    <source>
        <dbReference type="ARBA" id="ARBA00023098"/>
    </source>
</evidence>
<comment type="similarity">
    <text evidence="3">Belongs to the lipase chaperone family.</text>
</comment>
<keyword evidence="8" id="KW-0442">Lipid degradation</keyword>
<evidence type="ECO:0000256" key="11">
    <source>
        <dbReference type="ARBA" id="ARBA00023136"/>
    </source>
</evidence>
<evidence type="ECO:0000256" key="1">
    <source>
        <dbReference type="ARBA" id="ARBA00003280"/>
    </source>
</evidence>
<name>A0A119CZ04_SHEFR</name>
<dbReference type="EMBL" id="LRDC01000040">
    <property type="protein sequence ID" value="KVX00579.1"/>
    <property type="molecule type" value="Genomic_DNA"/>
</dbReference>
<dbReference type="GO" id="GO:0006457">
    <property type="term" value="P:protein folding"/>
    <property type="evidence" value="ECO:0007669"/>
    <property type="project" value="InterPro"/>
</dbReference>
<evidence type="ECO:0000256" key="3">
    <source>
        <dbReference type="ARBA" id="ARBA00010358"/>
    </source>
</evidence>
<dbReference type="GO" id="GO:0051082">
    <property type="term" value="F:unfolded protein binding"/>
    <property type="evidence" value="ECO:0007669"/>
    <property type="project" value="InterPro"/>
</dbReference>
<evidence type="ECO:0000256" key="16">
    <source>
        <dbReference type="SAM" id="Phobius"/>
    </source>
</evidence>
<keyword evidence="6" id="KW-0997">Cell inner membrane</keyword>
<dbReference type="Proteomes" id="UP000055702">
    <property type="component" value="Unassembled WGS sequence"/>
</dbReference>
<evidence type="ECO:0000256" key="6">
    <source>
        <dbReference type="ARBA" id="ARBA00022519"/>
    </source>
</evidence>
<evidence type="ECO:0000256" key="2">
    <source>
        <dbReference type="ARBA" id="ARBA00004383"/>
    </source>
</evidence>
<reference evidence="17 18" key="1">
    <citation type="submission" date="2016-01" db="EMBL/GenBank/DDBJ databases">
        <title>Draft genome of the antarctic isolate Shewanella frigidimarina Ag06-30.</title>
        <authorList>
            <person name="Parmeciano Di Noto G."/>
            <person name="Vazquez S."/>
            <person name="Mac Cormack W."/>
            <person name="Iriarte A."/>
            <person name="Quiroga C."/>
        </authorList>
    </citation>
    <scope>NUCLEOTIDE SEQUENCE [LARGE SCALE GENOMIC DNA]</scope>
    <source>
        <strain evidence="17 18">Ag06-30</strain>
    </source>
</reference>
<evidence type="ECO:0000256" key="7">
    <source>
        <dbReference type="ARBA" id="ARBA00022692"/>
    </source>
</evidence>
<keyword evidence="10" id="KW-0443">Lipid metabolism</keyword>
<keyword evidence="9 16" id="KW-1133">Transmembrane helix</keyword>
<dbReference type="GO" id="GO:0016042">
    <property type="term" value="P:lipid catabolic process"/>
    <property type="evidence" value="ECO:0007669"/>
    <property type="project" value="UniProtKB-KW"/>
</dbReference>
<protein>
    <recommendedName>
        <fullName evidence="4">Lipase chaperone</fullName>
    </recommendedName>
    <alternativeName>
        <fullName evidence="15">Lipase foldase</fullName>
    </alternativeName>
    <alternativeName>
        <fullName evidence="13">Lipase helper protein</fullName>
    </alternativeName>
    <alternativeName>
        <fullName evidence="14">Lipase modulator</fullName>
    </alternativeName>
</protein>
<dbReference type="InterPro" id="IPR004961">
    <property type="entry name" value="Lipase_chaperone"/>
</dbReference>